<keyword evidence="3 4" id="KW-0408">Iron</keyword>
<evidence type="ECO:0000313" key="6">
    <source>
        <dbReference type="EMBL" id="TDR12503.1"/>
    </source>
</evidence>
<protein>
    <submittedName>
        <fullName evidence="6">Cbb3-type cytochrome c oxidase subunit III</fullName>
    </submittedName>
</protein>
<dbReference type="PANTHER" id="PTHR35008:SF8">
    <property type="entry name" value="ALCOHOL DEHYDROGENASE CYTOCHROME C SUBUNIT"/>
    <property type="match status" value="1"/>
</dbReference>
<dbReference type="InterPro" id="IPR051459">
    <property type="entry name" value="Cytochrome_c-type_DH"/>
</dbReference>
<proteinExistence type="predicted"/>
<evidence type="ECO:0000259" key="5">
    <source>
        <dbReference type="PROSITE" id="PS51007"/>
    </source>
</evidence>
<accession>A0A4R6X702</accession>
<dbReference type="OrthoDB" id="9811395at2"/>
<evidence type="ECO:0000256" key="1">
    <source>
        <dbReference type="ARBA" id="ARBA00022617"/>
    </source>
</evidence>
<dbReference type="AlphaFoldDB" id="A0A4R6X702"/>
<dbReference type="InterPro" id="IPR009056">
    <property type="entry name" value="Cyt_c-like_dom"/>
</dbReference>
<reference evidence="6 7" key="1">
    <citation type="submission" date="2019-03" db="EMBL/GenBank/DDBJ databases">
        <title>Genomic Encyclopedia of Type Strains, Phase IV (KMG-IV): sequencing the most valuable type-strain genomes for metagenomic binning, comparative biology and taxonomic classification.</title>
        <authorList>
            <person name="Goeker M."/>
        </authorList>
    </citation>
    <scope>NUCLEOTIDE SEQUENCE [LARGE SCALE GENOMIC DNA]</scope>
    <source>
        <strain evidence="6 7">DSM 5604</strain>
    </source>
</reference>
<gene>
    <name evidence="6" type="ORF">C8D85_2538</name>
</gene>
<dbReference type="Proteomes" id="UP000295729">
    <property type="component" value="Unassembled WGS sequence"/>
</dbReference>
<keyword evidence="2 4" id="KW-0479">Metal-binding</keyword>
<evidence type="ECO:0000256" key="4">
    <source>
        <dbReference type="PROSITE-ProRule" id="PRU00433"/>
    </source>
</evidence>
<evidence type="ECO:0000256" key="3">
    <source>
        <dbReference type="ARBA" id="ARBA00023004"/>
    </source>
</evidence>
<dbReference type="GO" id="GO:0046872">
    <property type="term" value="F:metal ion binding"/>
    <property type="evidence" value="ECO:0007669"/>
    <property type="project" value="UniProtKB-KW"/>
</dbReference>
<comment type="caution">
    <text evidence="6">The sequence shown here is derived from an EMBL/GenBank/DDBJ whole genome shotgun (WGS) entry which is preliminary data.</text>
</comment>
<dbReference type="InterPro" id="IPR036909">
    <property type="entry name" value="Cyt_c-like_dom_sf"/>
</dbReference>
<dbReference type="RefSeq" id="WP_133563260.1">
    <property type="nucleotide sequence ID" value="NZ_SNZA01000004.1"/>
</dbReference>
<dbReference type="Pfam" id="PF13442">
    <property type="entry name" value="Cytochrome_CBB3"/>
    <property type="match status" value="1"/>
</dbReference>
<dbReference type="PROSITE" id="PS51007">
    <property type="entry name" value="CYTC"/>
    <property type="match status" value="1"/>
</dbReference>
<dbReference type="PANTHER" id="PTHR35008">
    <property type="entry name" value="BLL4482 PROTEIN-RELATED"/>
    <property type="match status" value="1"/>
</dbReference>
<sequence>MKSIFMLLGIALLTGCSDQNTEKSDLQSGKALYGQYCASCHKDSGRGQFLLGIPRNKDTQMSINEIAHLIRSGHPNLEKMPTFPQLSSPQAYAISSYLKHKLGAE</sequence>
<organism evidence="6 7">
    <name type="scientific">Marinomonas communis</name>
    <dbReference type="NCBI Taxonomy" id="28254"/>
    <lineage>
        <taxon>Bacteria</taxon>
        <taxon>Pseudomonadati</taxon>
        <taxon>Pseudomonadota</taxon>
        <taxon>Gammaproteobacteria</taxon>
        <taxon>Oceanospirillales</taxon>
        <taxon>Oceanospirillaceae</taxon>
        <taxon>Marinomonas</taxon>
    </lineage>
</organism>
<keyword evidence="7" id="KW-1185">Reference proteome</keyword>
<evidence type="ECO:0000256" key="2">
    <source>
        <dbReference type="ARBA" id="ARBA00022723"/>
    </source>
</evidence>
<dbReference type="EMBL" id="SNZA01000004">
    <property type="protein sequence ID" value="TDR12503.1"/>
    <property type="molecule type" value="Genomic_DNA"/>
</dbReference>
<name>A0A4R6X702_9GAMM</name>
<dbReference type="SUPFAM" id="SSF46626">
    <property type="entry name" value="Cytochrome c"/>
    <property type="match status" value="1"/>
</dbReference>
<evidence type="ECO:0000313" key="7">
    <source>
        <dbReference type="Proteomes" id="UP000295729"/>
    </source>
</evidence>
<dbReference type="GO" id="GO:0009055">
    <property type="term" value="F:electron transfer activity"/>
    <property type="evidence" value="ECO:0007669"/>
    <property type="project" value="InterPro"/>
</dbReference>
<dbReference type="PROSITE" id="PS51257">
    <property type="entry name" value="PROKAR_LIPOPROTEIN"/>
    <property type="match status" value="1"/>
</dbReference>
<keyword evidence="1 4" id="KW-0349">Heme</keyword>
<dbReference type="Gene3D" id="1.10.760.10">
    <property type="entry name" value="Cytochrome c-like domain"/>
    <property type="match status" value="1"/>
</dbReference>
<dbReference type="GO" id="GO:0020037">
    <property type="term" value="F:heme binding"/>
    <property type="evidence" value="ECO:0007669"/>
    <property type="project" value="InterPro"/>
</dbReference>
<feature type="domain" description="Cytochrome c" evidence="5">
    <location>
        <begin position="24"/>
        <end position="102"/>
    </location>
</feature>